<evidence type="ECO:0000313" key="1">
    <source>
        <dbReference type="EMBL" id="KAK4828268.1"/>
    </source>
</evidence>
<proteinExistence type="predicted"/>
<dbReference type="EMBL" id="JAUNZN010000002">
    <property type="protein sequence ID" value="KAK4828268.1"/>
    <property type="molecule type" value="Genomic_DNA"/>
</dbReference>
<organism evidence="1 2">
    <name type="scientific">Mycteria americana</name>
    <name type="common">Wood stork</name>
    <dbReference type="NCBI Taxonomy" id="33587"/>
    <lineage>
        <taxon>Eukaryota</taxon>
        <taxon>Metazoa</taxon>
        <taxon>Chordata</taxon>
        <taxon>Craniata</taxon>
        <taxon>Vertebrata</taxon>
        <taxon>Euteleostomi</taxon>
        <taxon>Archelosauria</taxon>
        <taxon>Archosauria</taxon>
        <taxon>Dinosauria</taxon>
        <taxon>Saurischia</taxon>
        <taxon>Theropoda</taxon>
        <taxon>Coelurosauria</taxon>
        <taxon>Aves</taxon>
        <taxon>Neognathae</taxon>
        <taxon>Neoaves</taxon>
        <taxon>Aequornithes</taxon>
        <taxon>Ciconiiformes</taxon>
        <taxon>Ciconiidae</taxon>
        <taxon>Mycteria</taxon>
    </lineage>
</organism>
<feature type="non-terminal residue" evidence="1">
    <location>
        <position position="164"/>
    </location>
</feature>
<reference evidence="1 2" key="1">
    <citation type="journal article" date="2023" name="J. Hered.">
        <title>Chromosome-level genome of the wood stork (Mycteria americana) provides insight into avian chromosome evolution.</title>
        <authorList>
            <person name="Flamio R. Jr."/>
            <person name="Ramstad K.M."/>
        </authorList>
    </citation>
    <scope>NUCLEOTIDE SEQUENCE [LARGE SCALE GENOMIC DNA]</scope>
    <source>
        <strain evidence="1">JAX WOST 10</strain>
    </source>
</reference>
<keyword evidence="2" id="KW-1185">Reference proteome</keyword>
<name>A0AAN7NIU8_MYCAM</name>
<comment type="caution">
    <text evidence="1">The sequence shown here is derived from an EMBL/GenBank/DDBJ whole genome shotgun (WGS) entry which is preliminary data.</text>
</comment>
<protein>
    <submittedName>
        <fullName evidence="1">Uncharacterized protein</fullName>
    </submittedName>
</protein>
<accession>A0AAN7NIU8</accession>
<gene>
    <name evidence="1" type="ORF">QYF61_024933</name>
</gene>
<dbReference type="Proteomes" id="UP001333110">
    <property type="component" value="Unassembled WGS sequence"/>
</dbReference>
<sequence length="164" mass="19702">MEHLSCLPAFILFRRLYKKDMDLLERVQRRATKMISSLDHLSYKERLRLLGLFSLEKRRGLQYIKRAYKKDRGRFFTRAWNDRTRGNSFKLKESRFRLDIRKRFFYDEGGRTLEQVSQRSCGCPIIGSVQCQVGWGFEQPDLDFIGPVRDQQIDLWPHQQCLSY</sequence>
<dbReference type="AlphaFoldDB" id="A0AAN7NIU8"/>
<evidence type="ECO:0000313" key="2">
    <source>
        <dbReference type="Proteomes" id="UP001333110"/>
    </source>
</evidence>